<evidence type="ECO:0000313" key="7">
    <source>
        <dbReference type="Proteomes" id="UP000032254"/>
    </source>
</evidence>
<feature type="compositionally biased region" description="Low complexity" evidence="3">
    <location>
        <begin position="128"/>
        <end position="142"/>
    </location>
</feature>
<dbReference type="SUPFAM" id="SSF81296">
    <property type="entry name" value="E set domains"/>
    <property type="match status" value="1"/>
</dbReference>
<sequence>MGGRFPRVARTWLAVLGVALGVSLVLPAAPAAAHNSLSGSNPANGARIATAPELIELRFLAKPNPGTTKITVTGPDNVAALDGEPTFSGTRVRIPFAPGKAGLYIVGYQLGSADGHPIKGEVRFTLTTGTPAESPSPSAAAPEPVPPSDAPSAAAPSSAAATPEGAGSAVPAASESTDGGPPGWLWALGGGVLLVAAAAGGFAVRRRRAGT</sequence>
<dbReference type="EMBL" id="JXSX01000003">
    <property type="protein sequence ID" value="KIR62051.1"/>
    <property type="molecule type" value="Genomic_DNA"/>
</dbReference>
<evidence type="ECO:0000256" key="1">
    <source>
        <dbReference type="ARBA" id="ARBA00022729"/>
    </source>
</evidence>
<proteinExistence type="predicted"/>
<keyword evidence="4" id="KW-1133">Transmembrane helix</keyword>
<keyword evidence="4" id="KW-0472">Membrane</keyword>
<evidence type="ECO:0000259" key="5">
    <source>
        <dbReference type="Pfam" id="PF04234"/>
    </source>
</evidence>
<dbReference type="InterPro" id="IPR014756">
    <property type="entry name" value="Ig_E-set"/>
</dbReference>
<dbReference type="PATRIC" id="fig|47853.6.peg.4769"/>
<reference evidence="6 7" key="1">
    <citation type="submission" date="2015-01" db="EMBL/GenBank/DDBJ databases">
        <title>Sequencing and annotation of Micromonospora carbonacea strain JXNU-1 genome.</title>
        <authorList>
            <person name="Long Z."/>
            <person name="Huang Y."/>
            <person name="Jiang Y."/>
        </authorList>
    </citation>
    <scope>NUCLEOTIDE SEQUENCE [LARGE SCALE GENOMIC DNA]</scope>
    <source>
        <strain evidence="6 7">JXNU-1</strain>
    </source>
</reference>
<keyword evidence="1" id="KW-0732">Signal</keyword>
<dbReference type="AlphaFoldDB" id="A0A0D0WSZ4"/>
<dbReference type="OrthoDB" id="5242236at2"/>
<feature type="region of interest" description="Disordered" evidence="3">
    <location>
        <begin position="127"/>
        <end position="181"/>
    </location>
</feature>
<comment type="caution">
    <text evidence="6">The sequence shown here is derived from an EMBL/GenBank/DDBJ whole genome shotgun (WGS) entry which is preliminary data.</text>
</comment>
<evidence type="ECO:0000256" key="2">
    <source>
        <dbReference type="ARBA" id="ARBA00023008"/>
    </source>
</evidence>
<dbReference type="Pfam" id="PF04234">
    <property type="entry name" value="CopC"/>
    <property type="match status" value="1"/>
</dbReference>
<keyword evidence="7" id="KW-1185">Reference proteome</keyword>
<name>A0A0D0WSZ4_9ACTN</name>
<dbReference type="InterPro" id="IPR007348">
    <property type="entry name" value="CopC_dom"/>
</dbReference>
<organism evidence="6 7">
    <name type="scientific">Micromonospora haikouensis</name>
    <dbReference type="NCBI Taxonomy" id="686309"/>
    <lineage>
        <taxon>Bacteria</taxon>
        <taxon>Bacillati</taxon>
        <taxon>Actinomycetota</taxon>
        <taxon>Actinomycetes</taxon>
        <taxon>Micromonosporales</taxon>
        <taxon>Micromonosporaceae</taxon>
        <taxon>Micromonospora</taxon>
    </lineage>
</organism>
<dbReference type="Gene3D" id="2.60.40.1220">
    <property type="match status" value="1"/>
</dbReference>
<dbReference type="GO" id="GO:0042597">
    <property type="term" value="C:periplasmic space"/>
    <property type="evidence" value="ECO:0007669"/>
    <property type="project" value="InterPro"/>
</dbReference>
<evidence type="ECO:0000256" key="3">
    <source>
        <dbReference type="SAM" id="MobiDB-lite"/>
    </source>
</evidence>
<dbReference type="Proteomes" id="UP000032254">
    <property type="component" value="Unassembled WGS sequence"/>
</dbReference>
<keyword evidence="4" id="KW-0812">Transmembrane</keyword>
<dbReference type="InterPro" id="IPR014755">
    <property type="entry name" value="Cu-Rt/internalin_Ig-like"/>
</dbReference>
<dbReference type="GO" id="GO:0005507">
    <property type="term" value="F:copper ion binding"/>
    <property type="evidence" value="ECO:0007669"/>
    <property type="project" value="InterPro"/>
</dbReference>
<feature type="transmembrane region" description="Helical" evidence="4">
    <location>
        <begin position="184"/>
        <end position="204"/>
    </location>
</feature>
<protein>
    <submittedName>
        <fullName evidence="6">Copper resistance protein CopC</fullName>
    </submittedName>
</protein>
<accession>A0A0D0WSZ4</accession>
<feature type="compositionally biased region" description="Low complexity" evidence="3">
    <location>
        <begin position="150"/>
        <end position="169"/>
    </location>
</feature>
<keyword evidence="2" id="KW-0186">Copper</keyword>
<gene>
    <name evidence="6" type="ORF">TK50_22785</name>
</gene>
<dbReference type="GO" id="GO:0046688">
    <property type="term" value="P:response to copper ion"/>
    <property type="evidence" value="ECO:0007669"/>
    <property type="project" value="InterPro"/>
</dbReference>
<feature type="domain" description="CopC" evidence="5">
    <location>
        <begin position="34"/>
        <end position="126"/>
    </location>
</feature>
<evidence type="ECO:0000313" key="6">
    <source>
        <dbReference type="EMBL" id="KIR62051.1"/>
    </source>
</evidence>
<evidence type="ECO:0000256" key="4">
    <source>
        <dbReference type="SAM" id="Phobius"/>
    </source>
</evidence>